<comment type="caution">
    <text evidence="1">The sequence shown here is derived from an EMBL/GenBank/DDBJ whole genome shotgun (WGS) entry which is preliminary data.</text>
</comment>
<reference evidence="1" key="2">
    <citation type="submission" date="2020-09" db="EMBL/GenBank/DDBJ databases">
        <authorList>
            <person name="Sun Q."/>
            <person name="Zhou Y."/>
        </authorList>
    </citation>
    <scope>NUCLEOTIDE SEQUENCE</scope>
    <source>
        <strain evidence="1">CGMCC 1.15880</strain>
    </source>
</reference>
<gene>
    <name evidence="1" type="ORF">GCM10011498_37130</name>
</gene>
<proteinExistence type="predicted"/>
<reference evidence="1" key="1">
    <citation type="journal article" date="2014" name="Int. J. Syst. Evol. Microbiol.">
        <title>Complete genome sequence of Corynebacterium casei LMG S-19264T (=DSM 44701T), isolated from a smear-ripened cheese.</title>
        <authorList>
            <consortium name="US DOE Joint Genome Institute (JGI-PGF)"/>
            <person name="Walter F."/>
            <person name="Albersmeier A."/>
            <person name="Kalinowski J."/>
            <person name="Ruckert C."/>
        </authorList>
    </citation>
    <scope>NUCLEOTIDE SEQUENCE</scope>
    <source>
        <strain evidence="1">CGMCC 1.15880</strain>
    </source>
</reference>
<dbReference type="AlphaFoldDB" id="A0A916VTN6"/>
<dbReference type="EMBL" id="BMKA01000009">
    <property type="protein sequence ID" value="GGA32504.1"/>
    <property type="molecule type" value="Genomic_DNA"/>
</dbReference>
<protein>
    <submittedName>
        <fullName evidence="1">Uncharacterized protein</fullName>
    </submittedName>
</protein>
<evidence type="ECO:0000313" key="1">
    <source>
        <dbReference type="EMBL" id="GGA32504.1"/>
    </source>
</evidence>
<keyword evidence="2" id="KW-1185">Reference proteome</keyword>
<evidence type="ECO:0000313" key="2">
    <source>
        <dbReference type="Proteomes" id="UP000628017"/>
    </source>
</evidence>
<name>A0A916VTN6_9RHOB</name>
<dbReference type="Proteomes" id="UP000628017">
    <property type="component" value="Unassembled WGS sequence"/>
</dbReference>
<accession>A0A916VTN6</accession>
<sequence>MAMQMDGQDQTCAGCPSTDGAGIICDSGCTVPCGLGGSSAMIAPQISSTQFSKPFGLMRSSIDLLLPIGTAPALDPFPPKLPI</sequence>
<organism evidence="1 2">
    <name type="scientific">Neptunicoccus cionae</name>
    <dbReference type="NCBI Taxonomy" id="2035344"/>
    <lineage>
        <taxon>Bacteria</taxon>
        <taxon>Pseudomonadati</taxon>
        <taxon>Pseudomonadota</taxon>
        <taxon>Alphaproteobacteria</taxon>
        <taxon>Rhodobacterales</taxon>
        <taxon>Paracoccaceae</taxon>
        <taxon>Neptunicoccus</taxon>
    </lineage>
</organism>